<dbReference type="InterPro" id="IPR036322">
    <property type="entry name" value="WD40_repeat_dom_sf"/>
</dbReference>
<evidence type="ECO:0000256" key="2">
    <source>
        <dbReference type="ARBA" id="ARBA00022737"/>
    </source>
</evidence>
<dbReference type="InterPro" id="IPR027417">
    <property type="entry name" value="P-loop_NTPase"/>
</dbReference>
<dbReference type="CDD" id="cd00200">
    <property type="entry name" value="WD40"/>
    <property type="match status" value="2"/>
</dbReference>
<keyword evidence="1 3" id="KW-0853">WD repeat</keyword>
<keyword evidence="7" id="KW-1185">Reference proteome</keyword>
<feature type="repeat" description="WD" evidence="3">
    <location>
        <begin position="1053"/>
        <end position="1087"/>
    </location>
</feature>
<protein>
    <submittedName>
        <fullName evidence="6">WD-40 repeat protein</fullName>
    </submittedName>
</protein>
<feature type="region of interest" description="Disordered" evidence="4">
    <location>
        <begin position="1154"/>
        <end position="1174"/>
    </location>
</feature>
<dbReference type="PROSITE" id="PS50294">
    <property type="entry name" value="WD_REPEATS_REGION"/>
    <property type="match status" value="10"/>
</dbReference>
<accession>A0A1Z4V2C2</accession>
<gene>
    <name evidence="6" type="ORF">NIES806_18420</name>
</gene>
<evidence type="ECO:0000256" key="5">
    <source>
        <dbReference type="SAM" id="Phobius"/>
    </source>
</evidence>
<keyword evidence="5" id="KW-0812">Transmembrane</keyword>
<reference evidence="6 7" key="1">
    <citation type="submission" date="2017-06" db="EMBL/GenBank/DDBJ databases">
        <title>Genome sequencing of cyanobaciteial culture collection at National Institute for Environmental Studies (NIES).</title>
        <authorList>
            <person name="Hirose Y."/>
            <person name="Shimura Y."/>
            <person name="Fujisawa T."/>
            <person name="Nakamura Y."/>
            <person name="Kawachi M."/>
        </authorList>
    </citation>
    <scope>NUCLEOTIDE SEQUENCE [LARGE SCALE GENOMIC DNA]</scope>
    <source>
        <strain evidence="6 7">NIES-806</strain>
    </source>
</reference>
<evidence type="ECO:0000256" key="1">
    <source>
        <dbReference type="ARBA" id="ARBA00022574"/>
    </source>
</evidence>
<dbReference type="InterPro" id="IPR001680">
    <property type="entry name" value="WD40_rpt"/>
</dbReference>
<evidence type="ECO:0000256" key="4">
    <source>
        <dbReference type="SAM" id="MobiDB-lite"/>
    </source>
</evidence>
<dbReference type="Pfam" id="PF14516">
    <property type="entry name" value="AAA_35"/>
    <property type="match status" value="1"/>
</dbReference>
<keyword evidence="5" id="KW-1133">Transmembrane helix</keyword>
<dbReference type="Gene3D" id="2.130.10.10">
    <property type="entry name" value="YVTN repeat-like/Quinoprotein amine dehydrogenase"/>
    <property type="match status" value="3"/>
</dbReference>
<feature type="repeat" description="WD" evidence="3">
    <location>
        <begin position="720"/>
        <end position="761"/>
    </location>
</feature>
<dbReference type="EMBL" id="AP018316">
    <property type="protein sequence ID" value="BAZ85638.1"/>
    <property type="molecule type" value="Genomic_DNA"/>
</dbReference>
<dbReference type="InterPro" id="IPR020472">
    <property type="entry name" value="WD40_PAC1"/>
</dbReference>
<feature type="repeat" description="WD" evidence="3">
    <location>
        <begin position="679"/>
        <end position="711"/>
    </location>
</feature>
<dbReference type="Pfam" id="PF00400">
    <property type="entry name" value="WD40"/>
    <property type="match status" value="13"/>
</dbReference>
<dbReference type="PANTHER" id="PTHR19848:SF8">
    <property type="entry name" value="F-BOX AND WD REPEAT DOMAIN CONTAINING 7"/>
    <property type="match status" value="1"/>
</dbReference>
<feature type="compositionally biased region" description="Basic and acidic residues" evidence="4">
    <location>
        <begin position="1163"/>
        <end position="1174"/>
    </location>
</feature>
<evidence type="ECO:0000313" key="7">
    <source>
        <dbReference type="Proteomes" id="UP000218702"/>
    </source>
</evidence>
<dbReference type="KEGG" id="dcm:NIES806_18420"/>
<organism evidence="6 7">
    <name type="scientific">Dolichospermum compactum NIES-806</name>
    <dbReference type="NCBI Taxonomy" id="1973481"/>
    <lineage>
        <taxon>Bacteria</taxon>
        <taxon>Bacillati</taxon>
        <taxon>Cyanobacteriota</taxon>
        <taxon>Cyanophyceae</taxon>
        <taxon>Nostocales</taxon>
        <taxon>Aphanizomenonaceae</taxon>
        <taxon>Dolichospermum</taxon>
        <taxon>Dolichospermum compactum</taxon>
    </lineage>
</organism>
<dbReference type="PANTHER" id="PTHR19848">
    <property type="entry name" value="WD40 REPEAT PROTEIN"/>
    <property type="match status" value="1"/>
</dbReference>
<dbReference type="PROSITE" id="PS00678">
    <property type="entry name" value="WD_REPEATS_1"/>
    <property type="match status" value="4"/>
</dbReference>
<name>A0A1Z4V2C2_9CYAN</name>
<dbReference type="PROSITE" id="PS50082">
    <property type="entry name" value="WD_REPEATS_2"/>
    <property type="match status" value="13"/>
</dbReference>
<dbReference type="SUPFAM" id="SSF52540">
    <property type="entry name" value="P-loop containing nucleoside triphosphate hydrolases"/>
    <property type="match status" value="1"/>
</dbReference>
<dbReference type="PRINTS" id="PR00320">
    <property type="entry name" value="GPROTEINBRPT"/>
</dbReference>
<dbReference type="OrthoDB" id="580957at2"/>
<feature type="transmembrane region" description="Helical" evidence="5">
    <location>
        <begin position="458"/>
        <end position="481"/>
    </location>
</feature>
<dbReference type="SUPFAM" id="SSF50978">
    <property type="entry name" value="WD40 repeat-like"/>
    <property type="match status" value="2"/>
</dbReference>
<dbReference type="Proteomes" id="UP000218702">
    <property type="component" value="Chromosome"/>
</dbReference>
<dbReference type="InterPro" id="IPR019775">
    <property type="entry name" value="WD40_repeat_CS"/>
</dbReference>
<feature type="repeat" description="WD" evidence="3">
    <location>
        <begin position="971"/>
        <end position="1003"/>
    </location>
</feature>
<keyword evidence="5" id="KW-0472">Membrane</keyword>
<dbReference type="RefSeq" id="WP_096666577.1">
    <property type="nucleotide sequence ID" value="NZ_AP018316.1"/>
</dbReference>
<feature type="repeat" description="WD" evidence="3">
    <location>
        <begin position="924"/>
        <end position="956"/>
    </location>
</feature>
<evidence type="ECO:0000313" key="6">
    <source>
        <dbReference type="EMBL" id="BAZ85638.1"/>
    </source>
</evidence>
<dbReference type="Gene3D" id="3.40.50.300">
    <property type="entry name" value="P-loop containing nucleotide triphosphate hydrolases"/>
    <property type="match status" value="1"/>
</dbReference>
<dbReference type="InterPro" id="IPR015943">
    <property type="entry name" value="WD40/YVTN_repeat-like_dom_sf"/>
</dbReference>
<feature type="repeat" description="WD" evidence="3">
    <location>
        <begin position="598"/>
        <end position="639"/>
    </location>
</feature>
<dbReference type="AlphaFoldDB" id="A0A1Z4V2C2"/>
<evidence type="ECO:0000256" key="3">
    <source>
        <dbReference type="PROSITE-ProRule" id="PRU00221"/>
    </source>
</evidence>
<feature type="repeat" description="WD" evidence="3">
    <location>
        <begin position="638"/>
        <end position="679"/>
    </location>
</feature>
<proteinExistence type="predicted"/>
<dbReference type="SMART" id="SM00320">
    <property type="entry name" value="WD40"/>
    <property type="match status" value="14"/>
</dbReference>
<feature type="repeat" description="WD" evidence="3">
    <location>
        <begin position="1094"/>
        <end position="1127"/>
    </location>
</feature>
<feature type="repeat" description="WD" evidence="3">
    <location>
        <begin position="883"/>
        <end position="917"/>
    </location>
</feature>
<feature type="repeat" description="WD" evidence="3">
    <location>
        <begin position="842"/>
        <end position="874"/>
    </location>
</feature>
<feature type="repeat" description="WD" evidence="3">
    <location>
        <begin position="801"/>
        <end position="836"/>
    </location>
</feature>
<keyword evidence="2" id="KW-0677">Repeat</keyword>
<sequence>MNTYTYQVGGSLINNAPSYVERQADIEIYNALKKGEFCYVLNCRQMGKSSLLVRTKHHLEKDGLKCTTVDMTNIGGENITPSQWYKGIIADLCRGFKLLGKFNLKSWWQTGDDISLVQNLSRFISELLTQLPDEKLIIFIDEIDSILSLNFPVDDFFALIRYCYNQRAIDPEYQRLTFAIFGVATPSDLIQDVKRTPFNIGQAIELKGFQIEEVDSLIRGLEVVIPNSYPVMKKILGWTGGQPFLTQKLCNLISNFNTSNYHINFAKGYEEFWLDNIVNEYIIQNWESQDEPEHLRTIRDRLLYNQQLVSRLLGIYQQILQGIEVKSDDSREQIELLLSGLVIKQAGLLTFKNRIYAQVFNLDWVERQLANLRPYSQTFDAWLTSQQTDESRLLRGQALADAQAWAWDKSLTNLDNQFLARSSELERQEQQLVLVAERAKNMEIQLLEQHKNAKLQKFLLAVISTAFLTSVSLGGMAFWLYRQSLQNEKLAKISEIKALVSSANGRFKSHQELEALMDAIKAKRELKKLNINYPELDQLTDNVLRKASYGAQERNRLSGQNVSLVWDLAWSPDGQKMAITNRDEVSLWNKNGQLIRTFKGHHATVSTVAFSPDGKMIASGSLDKTVKFWSLQGQELKTISVNAEVKSIALSLDGQLLAIGMNDGNLGLWNLATRKLTIIKAHPLTIYKVLFTPDSKKLVTGSFDGKAILWSRDGKKLVSFNHGQDAVRGLAISPNGKLLAIGGNNKKIEIWNLNGKKISNFQGQHSVIAIAFSADSQTIAAASWDKVVKIWTIDGKDLLTLEGHQQAIWAIAWSPDGKILATGSLDNSVKFWQLQNPLLTVLRGHQLNLTQAAISHNGKIIATTGWDYVINIWQRHGKLLKSLKGHQNGITSLVFSPDSQYLATGSYDRTIKIWNIDGTLIDILSGHTAGIDNIALSPDGQLLASVSFDQTLRLWQRDYKKPFSFRWQKTIQAHKEPIVSVEFSPDGQVIATASYDKTVRLWNREGKLLNTLKGHNGQVFDVTFSPDGKLIASLSDDRTIKLWQINGNLLKTLVTSKVGLNKIKFSPDGKMIAAASDENTINLWDLDGKPIITLFGHRAVVSSLTFSADRKSLVSVSGDRTAIIWNLPQIFATNELDYACNWVKDYLQNNQELENLGKNNSPQEKHSDRHLCDR</sequence>
<feature type="repeat" description="WD" evidence="3">
    <location>
        <begin position="767"/>
        <end position="801"/>
    </location>
</feature>
<feature type="repeat" description="WD" evidence="3">
    <location>
        <begin position="1012"/>
        <end position="1046"/>
    </location>
</feature>